<dbReference type="WBParaSite" id="RSKR_0000859420.1">
    <property type="protein sequence ID" value="RSKR_0000859420.1"/>
    <property type="gene ID" value="RSKR_0000859420"/>
</dbReference>
<evidence type="ECO:0000313" key="1">
    <source>
        <dbReference type="Proteomes" id="UP000095286"/>
    </source>
</evidence>
<dbReference type="Proteomes" id="UP000095286">
    <property type="component" value="Unplaced"/>
</dbReference>
<name>A0AC35U7L1_9BILA</name>
<protein>
    <submittedName>
        <fullName evidence="2">Meis_PKNOX_N domain-containing protein</fullName>
    </submittedName>
</protein>
<proteinExistence type="predicted"/>
<reference evidence="2" key="1">
    <citation type="submission" date="2016-11" db="UniProtKB">
        <authorList>
            <consortium name="WormBaseParasite"/>
        </authorList>
    </citation>
    <scope>IDENTIFICATION</scope>
    <source>
        <strain evidence="2">KR3021</strain>
    </source>
</reference>
<sequence length="123" mass="14335">MQKDGVQMKTGNKELDTFMIDYIFQLRKSMVELHKVAGYCEEFKTRYLKNFVKFFGSNLAFDGILEDDEEEKSDISENYLTLLTQECSDLDEENRNKLILKIINGETDILKSISSKCQLKKDT</sequence>
<accession>A0AC35U7L1</accession>
<organism evidence="1 2">
    <name type="scientific">Rhabditophanes sp. KR3021</name>
    <dbReference type="NCBI Taxonomy" id="114890"/>
    <lineage>
        <taxon>Eukaryota</taxon>
        <taxon>Metazoa</taxon>
        <taxon>Ecdysozoa</taxon>
        <taxon>Nematoda</taxon>
        <taxon>Chromadorea</taxon>
        <taxon>Rhabditida</taxon>
        <taxon>Tylenchina</taxon>
        <taxon>Panagrolaimomorpha</taxon>
        <taxon>Strongyloidoidea</taxon>
        <taxon>Alloionematidae</taxon>
        <taxon>Rhabditophanes</taxon>
    </lineage>
</organism>
<evidence type="ECO:0000313" key="2">
    <source>
        <dbReference type="WBParaSite" id="RSKR_0000859420.1"/>
    </source>
</evidence>